<dbReference type="PANTHER" id="PTHR39431">
    <property type="entry name" value="FRPA/C-RELATED PROTEIN"/>
    <property type="match status" value="1"/>
</dbReference>
<dbReference type="RefSeq" id="WP_194701118.1">
    <property type="nucleotide sequence ID" value="NZ_JADKNH010000004.1"/>
</dbReference>
<dbReference type="EMBL" id="JADKNH010000004">
    <property type="protein sequence ID" value="MBF4692873.1"/>
    <property type="molecule type" value="Genomic_DNA"/>
</dbReference>
<evidence type="ECO:0008006" key="3">
    <source>
        <dbReference type="Google" id="ProtNLM"/>
    </source>
</evidence>
<protein>
    <recommendedName>
        <fullName evidence="3">Haemolysin-type calcium binding-related domain-containing protein</fullName>
    </recommendedName>
</protein>
<evidence type="ECO:0000313" key="2">
    <source>
        <dbReference type="Proteomes" id="UP000614200"/>
    </source>
</evidence>
<sequence>MRISNYSLNQSAFSKSFHHERQVTKLELSNPKAIMLRQLKYEDALELSHANVTSSTNELFELPDAERMRLQLLESFITALIGREFKFSRIIRLDQEAGSGNSVSSSFGFQFSSAHEVYESEKMSFESKGVIKTEDGRKINFQMNLNYSREYYEKNETIVQFGGVMQDPLVLNLDGKGIAFGDDSIRLDIDLDGKEDTFRRLASGSGFLALDQNENGIIDDGSELFGPRTGSGFGELEAYDQDHNGWIDENDDVFNSLKIWQVDAQGNSKLLGLKESGVGAIYLGAVDSSYHIKEGLETISDIKRSSAYVREDGKSLAIHEIDLKI</sequence>
<dbReference type="PANTHER" id="PTHR39431:SF1">
    <property type="entry name" value="FRPA_C-RELATED PROTEIN"/>
    <property type="match status" value="1"/>
</dbReference>
<keyword evidence="2" id="KW-1185">Reference proteome</keyword>
<gene>
    <name evidence="1" type="ORF">ISU02_07065</name>
</gene>
<comment type="caution">
    <text evidence="1">The sequence shown here is derived from an EMBL/GenBank/DDBJ whole genome shotgun (WGS) entry which is preliminary data.</text>
</comment>
<dbReference type="Proteomes" id="UP000614200">
    <property type="component" value="Unassembled WGS sequence"/>
</dbReference>
<proteinExistence type="predicted"/>
<reference evidence="1 2" key="1">
    <citation type="submission" date="2020-11" db="EMBL/GenBank/DDBJ databases">
        <title>Fusibacter basophilias sp. nov.</title>
        <authorList>
            <person name="Qiu D."/>
        </authorList>
    </citation>
    <scope>NUCLEOTIDE SEQUENCE [LARGE SCALE GENOMIC DNA]</scope>
    <source>
        <strain evidence="1 2">Q10-2</strain>
    </source>
</reference>
<name>A0ABR9ZQZ1_9FIRM</name>
<accession>A0ABR9ZQZ1</accession>
<evidence type="ECO:0000313" key="1">
    <source>
        <dbReference type="EMBL" id="MBF4692873.1"/>
    </source>
</evidence>
<organism evidence="1 2">
    <name type="scientific">Fusibacter ferrireducens</name>
    <dbReference type="NCBI Taxonomy" id="2785058"/>
    <lineage>
        <taxon>Bacteria</taxon>
        <taxon>Bacillati</taxon>
        <taxon>Bacillota</taxon>
        <taxon>Clostridia</taxon>
        <taxon>Eubacteriales</taxon>
        <taxon>Eubacteriales Family XII. Incertae Sedis</taxon>
        <taxon>Fusibacter</taxon>
    </lineage>
</organism>